<protein>
    <submittedName>
        <fullName evidence="1">Uncharacterized protein</fullName>
    </submittedName>
</protein>
<reference evidence="2" key="1">
    <citation type="journal article" date="2023" name="G3 (Bethesda)">
        <title>Genome assembly and association tests identify interacting loci associated with vigor, precocity, and sex in interspecific pistachio rootstocks.</title>
        <authorList>
            <person name="Palmer W."/>
            <person name="Jacygrad E."/>
            <person name="Sagayaradj S."/>
            <person name="Cavanaugh K."/>
            <person name="Han R."/>
            <person name="Bertier L."/>
            <person name="Beede B."/>
            <person name="Kafkas S."/>
            <person name="Golino D."/>
            <person name="Preece J."/>
            <person name="Michelmore R."/>
        </authorList>
    </citation>
    <scope>NUCLEOTIDE SEQUENCE [LARGE SCALE GENOMIC DNA]</scope>
</reference>
<dbReference type="EMBL" id="CM047897">
    <property type="protein sequence ID" value="KAJ0111588.1"/>
    <property type="molecule type" value="Genomic_DNA"/>
</dbReference>
<proteinExistence type="predicted"/>
<comment type="caution">
    <text evidence="1">The sequence shown here is derived from an EMBL/GenBank/DDBJ whole genome shotgun (WGS) entry which is preliminary data.</text>
</comment>
<gene>
    <name evidence="1" type="ORF">Patl1_03478</name>
</gene>
<dbReference type="Proteomes" id="UP001164250">
    <property type="component" value="Chromosome 1"/>
</dbReference>
<organism evidence="1 2">
    <name type="scientific">Pistacia atlantica</name>
    <dbReference type="NCBI Taxonomy" id="434234"/>
    <lineage>
        <taxon>Eukaryota</taxon>
        <taxon>Viridiplantae</taxon>
        <taxon>Streptophyta</taxon>
        <taxon>Embryophyta</taxon>
        <taxon>Tracheophyta</taxon>
        <taxon>Spermatophyta</taxon>
        <taxon>Magnoliopsida</taxon>
        <taxon>eudicotyledons</taxon>
        <taxon>Gunneridae</taxon>
        <taxon>Pentapetalae</taxon>
        <taxon>rosids</taxon>
        <taxon>malvids</taxon>
        <taxon>Sapindales</taxon>
        <taxon>Anacardiaceae</taxon>
        <taxon>Pistacia</taxon>
    </lineage>
</organism>
<evidence type="ECO:0000313" key="1">
    <source>
        <dbReference type="EMBL" id="KAJ0111588.1"/>
    </source>
</evidence>
<evidence type="ECO:0000313" key="2">
    <source>
        <dbReference type="Proteomes" id="UP001164250"/>
    </source>
</evidence>
<name>A0ACC1C7P9_9ROSI</name>
<keyword evidence="2" id="KW-1185">Reference proteome</keyword>
<sequence>MTKHKQQEKEREEGYRLRRKKVDGGGERFGGKMDADGGKVVDWWESVDSPRHITQIEESTSNKPPRFRPNAKSAVWQHFKKIYNCKTNKIEGTKCMYCEKTFTYGVANGTSSMRKHLTSCKKFPQNVDNSQTLLSFKTTQRMEGKLVRFVLGDLIKKSVGSCLLK</sequence>
<accession>A0ACC1C7P9</accession>